<dbReference type="SUPFAM" id="SSF58104">
    <property type="entry name" value="Methyl-accepting chemotaxis protein (MCP) signaling domain"/>
    <property type="match status" value="1"/>
</dbReference>
<feature type="region of interest" description="Disordered" evidence="1">
    <location>
        <begin position="1"/>
        <end position="37"/>
    </location>
</feature>
<organism evidence="2 3">
    <name type="scientific">Lymnaea stagnalis</name>
    <name type="common">Great pond snail</name>
    <name type="synonym">Helix stagnalis</name>
    <dbReference type="NCBI Taxonomy" id="6523"/>
    <lineage>
        <taxon>Eukaryota</taxon>
        <taxon>Metazoa</taxon>
        <taxon>Spiralia</taxon>
        <taxon>Lophotrochozoa</taxon>
        <taxon>Mollusca</taxon>
        <taxon>Gastropoda</taxon>
        <taxon>Heterobranchia</taxon>
        <taxon>Euthyneura</taxon>
        <taxon>Panpulmonata</taxon>
        <taxon>Hygrophila</taxon>
        <taxon>Lymnaeoidea</taxon>
        <taxon>Lymnaeidae</taxon>
        <taxon>Lymnaea</taxon>
    </lineage>
</organism>
<dbReference type="Gene3D" id="1.10.287.950">
    <property type="entry name" value="Methyl-accepting chemotaxis protein"/>
    <property type="match status" value="1"/>
</dbReference>
<comment type="caution">
    <text evidence="2">The sequence shown here is derived from an EMBL/GenBank/DDBJ whole genome shotgun (WGS) entry which is preliminary data.</text>
</comment>
<keyword evidence="3" id="KW-1185">Reference proteome</keyword>
<evidence type="ECO:0000256" key="1">
    <source>
        <dbReference type="SAM" id="MobiDB-lite"/>
    </source>
</evidence>
<gene>
    <name evidence="2" type="ORF">GSLYS_00011534001</name>
</gene>
<evidence type="ECO:0000313" key="3">
    <source>
        <dbReference type="Proteomes" id="UP001497497"/>
    </source>
</evidence>
<evidence type="ECO:0008006" key="4">
    <source>
        <dbReference type="Google" id="ProtNLM"/>
    </source>
</evidence>
<feature type="compositionally biased region" description="Basic and acidic residues" evidence="1">
    <location>
        <begin position="18"/>
        <end position="37"/>
    </location>
</feature>
<sequence length="397" mass="45982">MIKRLEKMEEEVSSLKNATKEIQEKQKTCDEKLKEPSVPKKPFDKVLNDVKILKKNADRFQNEVSDQHKNVDKKVDTLHNMHLKFKKKIHERVNKIKETNGDISSSIDHYFETVTEFDSRLKSLEDKNKSVNVSVNELNKQISSVRTCSNDALMSIQDLSKSVESTNQHYNEMSDKMNQMEISINLMSAQYTEQLENMKSHNQDKFEDLIGVVCQLVVKRLAPMEVLKKALNTVSTTKAPLTLKREDAEKRYVHLSERISEMESKPCLPEVGFYVSGYFNLTVGTYIFKQFRAVHDKYKIYFEERSGRLKIPFTGLYLISIRAELAKNNSIAVQYIWEYPLWCISEDNTDECLCRLTGNQPITVCCHLKAGGDVFLKMNIREENSTFIDFSCVLINK</sequence>
<evidence type="ECO:0000313" key="2">
    <source>
        <dbReference type="EMBL" id="CAL1537631.1"/>
    </source>
</evidence>
<dbReference type="EMBL" id="CAXITT010000269">
    <property type="protein sequence ID" value="CAL1537631.1"/>
    <property type="molecule type" value="Genomic_DNA"/>
</dbReference>
<accession>A0AAV2HU33</accession>
<proteinExistence type="predicted"/>
<protein>
    <recommendedName>
        <fullName evidence="4">C1q domain-containing protein</fullName>
    </recommendedName>
</protein>
<dbReference type="AlphaFoldDB" id="A0AAV2HU33"/>
<name>A0AAV2HU33_LYMST</name>
<reference evidence="2 3" key="1">
    <citation type="submission" date="2024-04" db="EMBL/GenBank/DDBJ databases">
        <authorList>
            <consortium name="Genoscope - CEA"/>
            <person name="William W."/>
        </authorList>
    </citation>
    <scope>NUCLEOTIDE SEQUENCE [LARGE SCALE GENOMIC DNA]</scope>
</reference>
<dbReference type="Proteomes" id="UP001497497">
    <property type="component" value="Unassembled WGS sequence"/>
</dbReference>